<accession>A0A1D7QN84</accession>
<dbReference type="AlphaFoldDB" id="A0A1D7QN84"/>
<dbReference type="InterPro" id="IPR011050">
    <property type="entry name" value="Pectin_lyase_fold/virulence"/>
</dbReference>
<name>A0A1D7QN84_9SPHI</name>
<proteinExistence type="predicted"/>
<dbReference type="InterPro" id="IPR006626">
    <property type="entry name" value="PbH1"/>
</dbReference>
<dbReference type="Gene3D" id="2.160.20.10">
    <property type="entry name" value="Single-stranded right-handed beta-helix, Pectin lyase-like"/>
    <property type="match status" value="1"/>
</dbReference>
<dbReference type="GO" id="GO:0005576">
    <property type="term" value="C:extracellular region"/>
    <property type="evidence" value="ECO:0007669"/>
    <property type="project" value="UniProtKB-SubCell"/>
</dbReference>
<dbReference type="RefSeq" id="WP_069381783.1">
    <property type="nucleotide sequence ID" value="NZ_CP017141.1"/>
</dbReference>
<feature type="domain" description="Carbohydrate-binding module family 96" evidence="4">
    <location>
        <begin position="509"/>
        <end position="670"/>
    </location>
</feature>
<keyword evidence="3" id="KW-0732">Signal</keyword>
<dbReference type="SMART" id="SM00710">
    <property type="entry name" value="PbH1"/>
    <property type="match status" value="7"/>
</dbReference>
<evidence type="ECO:0000256" key="1">
    <source>
        <dbReference type="ARBA" id="ARBA00004613"/>
    </source>
</evidence>
<dbReference type="OrthoDB" id="3333873at2"/>
<evidence type="ECO:0000313" key="6">
    <source>
        <dbReference type="Proteomes" id="UP000094313"/>
    </source>
</evidence>
<dbReference type="SUPFAM" id="SSF51126">
    <property type="entry name" value="Pectin lyase-like"/>
    <property type="match status" value="2"/>
</dbReference>
<comment type="subcellular location">
    <subcellularLocation>
        <location evidence="1">Secreted</location>
    </subcellularLocation>
</comment>
<dbReference type="PROSITE" id="PS51257">
    <property type="entry name" value="PROKAR_LIPOPROTEIN"/>
    <property type="match status" value="1"/>
</dbReference>
<dbReference type="InterPro" id="IPR012334">
    <property type="entry name" value="Pectin_lyas_fold"/>
</dbReference>
<organism evidence="5 6">
    <name type="scientific">Pedobacter steynii</name>
    <dbReference type="NCBI Taxonomy" id="430522"/>
    <lineage>
        <taxon>Bacteria</taxon>
        <taxon>Pseudomonadati</taxon>
        <taxon>Bacteroidota</taxon>
        <taxon>Sphingobacteriia</taxon>
        <taxon>Sphingobacteriales</taxon>
        <taxon>Sphingobacteriaceae</taxon>
        <taxon>Pedobacter</taxon>
    </lineage>
</organism>
<protein>
    <recommendedName>
        <fullName evidence="4">Carbohydrate-binding module family 96 domain-containing protein</fullName>
    </recommendedName>
</protein>
<evidence type="ECO:0000256" key="2">
    <source>
        <dbReference type="ARBA" id="ARBA00022525"/>
    </source>
</evidence>
<dbReference type="NCBIfam" id="NF033679">
    <property type="entry name" value="DNRLRE_dom"/>
    <property type="match status" value="1"/>
</dbReference>
<dbReference type="Pfam" id="PF24517">
    <property type="entry name" value="CBM96"/>
    <property type="match status" value="1"/>
</dbReference>
<evidence type="ECO:0000313" key="5">
    <source>
        <dbReference type="EMBL" id="AOM80121.1"/>
    </source>
</evidence>
<reference evidence="5 6" key="1">
    <citation type="submission" date="2016-08" db="EMBL/GenBank/DDBJ databases">
        <authorList>
            <person name="Seilhamer J.J."/>
        </authorList>
    </citation>
    <scope>NUCLEOTIDE SEQUENCE [LARGE SCALE GENOMIC DNA]</scope>
    <source>
        <strain evidence="5 6">DX4</strain>
    </source>
</reference>
<evidence type="ECO:0000256" key="3">
    <source>
        <dbReference type="ARBA" id="ARBA00022729"/>
    </source>
</evidence>
<keyword evidence="6" id="KW-1185">Reference proteome</keyword>
<dbReference type="KEGG" id="psty:BFS30_24940"/>
<evidence type="ECO:0000259" key="4">
    <source>
        <dbReference type="Pfam" id="PF24517"/>
    </source>
</evidence>
<sequence>MKNLNLPAILLALSLMLSCKKSTVQQELQPDTKRMMTLASTTGTVYYVDPNGDDNNDGKSDTQAWKTIDKVNSMVFNPGDQILFKSGGVWAGHLAPKGSGIPNSNIILNRYGTGNKPQINGPGSNGSSAISLNNQSYWEIHNFDLTNTGTATNTSVRGIYVGQADSVRGSDIRIMNCDIHDVKSAPGTSTVSNKSSGGIIFGGNTDNVLVQSNTVKNSTLEGIRTLGAPGKSTNVVFDQNYLENILGDGIVLSNVINSAATRNTFNNCAYSTTSLNYAVCWTINSIGTRVAFNEVFNTKGGGVNDGQSFDADLTTDGDIFEYNYSHDNKRAFMLFMNSSKNIIVRYNLSINDAQTPSYGLFLYISTSTSNKIYNNTFYIKGNLDYIFKSGAFNSVFNNNIIYAEGTVSKFGDKPLSTSSVIQNNCFYPASIIAVNGPAGTVSGNIYVNPKFVNVSAPALVENFKLQKSSALISAGFNMVSNGGLDYFQATLPGSNPDIGAAQSAYSFSGFVSNADSYVRNGTYATTNYGTETGIYVKSDVSSYARKSYVKFDFSAISSSAISNARLILNASGVNTDPSRVIKVYTTLSNSWLETSLNWNNAPANGSLVNSFTVYKAEKYAIDVTDIINQQLAAGNKIITFALLNEAAASAKNDVQFTSKEATANKPQLNIIL</sequence>
<dbReference type="Proteomes" id="UP000094313">
    <property type="component" value="Chromosome"/>
</dbReference>
<keyword evidence="2" id="KW-0964">Secreted</keyword>
<dbReference type="EMBL" id="CP017141">
    <property type="protein sequence ID" value="AOM80121.1"/>
    <property type="molecule type" value="Genomic_DNA"/>
</dbReference>
<gene>
    <name evidence="5" type="ORF">BFS30_24940</name>
</gene>
<dbReference type="InterPro" id="IPR055372">
    <property type="entry name" value="CBM96"/>
</dbReference>